<dbReference type="PANTHER" id="PTHR11839">
    <property type="entry name" value="UDP/ADP-SUGAR PYROPHOSPHATASE"/>
    <property type="match status" value="1"/>
</dbReference>
<evidence type="ECO:0000256" key="3">
    <source>
        <dbReference type="ARBA" id="ARBA00007275"/>
    </source>
</evidence>
<keyword evidence="5 9" id="KW-0378">Hydrolase</keyword>
<comment type="catalytic activity">
    <reaction evidence="1">
        <text>GDP-alpha-D-mannose + H2O = alpha-D-mannose 1-phosphate + GMP + 2 H(+)</text>
        <dbReference type="Rhea" id="RHEA:27978"/>
        <dbReference type="ChEBI" id="CHEBI:15377"/>
        <dbReference type="ChEBI" id="CHEBI:15378"/>
        <dbReference type="ChEBI" id="CHEBI:57527"/>
        <dbReference type="ChEBI" id="CHEBI:58115"/>
        <dbReference type="ChEBI" id="CHEBI:58409"/>
    </reaction>
</comment>
<comment type="caution">
    <text evidence="9">The sequence shown here is derived from an EMBL/GenBank/DDBJ whole genome shotgun (WGS) entry which is preliminary data.</text>
</comment>
<dbReference type="PROSITE" id="PS51462">
    <property type="entry name" value="NUDIX"/>
    <property type="match status" value="1"/>
</dbReference>
<dbReference type="SUPFAM" id="SSF55811">
    <property type="entry name" value="Nudix"/>
    <property type="match status" value="1"/>
</dbReference>
<dbReference type="Pfam" id="PF00293">
    <property type="entry name" value="NUDIX"/>
    <property type="match status" value="1"/>
</dbReference>
<evidence type="ECO:0000256" key="2">
    <source>
        <dbReference type="ARBA" id="ARBA00001946"/>
    </source>
</evidence>
<dbReference type="RefSeq" id="WP_184595739.1">
    <property type="nucleotide sequence ID" value="NZ_JACHLI010000032.1"/>
</dbReference>
<feature type="domain" description="Nudix hydrolase" evidence="8">
    <location>
        <begin position="28"/>
        <end position="166"/>
    </location>
</feature>
<dbReference type="GO" id="GO:0006753">
    <property type="term" value="P:nucleoside phosphate metabolic process"/>
    <property type="evidence" value="ECO:0007669"/>
    <property type="project" value="TreeGrafter"/>
</dbReference>
<evidence type="ECO:0000256" key="5">
    <source>
        <dbReference type="ARBA" id="ARBA00022801"/>
    </source>
</evidence>
<dbReference type="PANTHER" id="PTHR11839:SF18">
    <property type="entry name" value="NUDIX HYDROLASE DOMAIN-CONTAINING PROTEIN"/>
    <property type="match status" value="1"/>
</dbReference>
<evidence type="ECO:0000256" key="7">
    <source>
        <dbReference type="ARBA" id="ARBA00032272"/>
    </source>
</evidence>
<evidence type="ECO:0000259" key="8">
    <source>
        <dbReference type="PROSITE" id="PS51462"/>
    </source>
</evidence>
<dbReference type="CDD" id="cd03424">
    <property type="entry name" value="NUDIX_ADPRase_Nudt5_UGPPase_Nudt14"/>
    <property type="match status" value="1"/>
</dbReference>
<dbReference type="AlphaFoldDB" id="A0A7W7P4P0"/>
<name>A0A7W7P4P0_PSENT</name>
<comment type="cofactor">
    <cofactor evidence="2">
        <name>Mg(2+)</name>
        <dbReference type="ChEBI" id="CHEBI:18420"/>
    </cofactor>
</comment>
<evidence type="ECO:0000313" key="10">
    <source>
        <dbReference type="Proteomes" id="UP000566995"/>
    </source>
</evidence>
<evidence type="ECO:0000256" key="6">
    <source>
        <dbReference type="ARBA" id="ARBA00032162"/>
    </source>
</evidence>
<comment type="similarity">
    <text evidence="3">Belongs to the Nudix hydrolase family. NudK subfamily.</text>
</comment>
<proteinExistence type="inferred from homology"/>
<dbReference type="Gene3D" id="3.90.79.10">
    <property type="entry name" value="Nucleoside Triphosphate Pyrophosphohydrolase"/>
    <property type="match status" value="1"/>
</dbReference>
<evidence type="ECO:0000256" key="4">
    <source>
        <dbReference type="ARBA" id="ARBA00016377"/>
    </source>
</evidence>
<dbReference type="GO" id="GO:0016787">
    <property type="term" value="F:hydrolase activity"/>
    <property type="evidence" value="ECO:0007669"/>
    <property type="project" value="UniProtKB-KW"/>
</dbReference>
<evidence type="ECO:0000313" key="9">
    <source>
        <dbReference type="EMBL" id="MBB4866840.1"/>
    </source>
</evidence>
<reference evidence="9 10" key="1">
    <citation type="submission" date="2020-08" db="EMBL/GenBank/DDBJ databases">
        <title>Functional genomics of gut bacteria from endangered species of beetles.</title>
        <authorList>
            <person name="Carlos-Shanley C."/>
        </authorList>
    </citation>
    <scope>NUCLEOTIDE SEQUENCE [LARGE SCALE GENOMIC DNA]</scope>
    <source>
        <strain evidence="9 10">S00179</strain>
    </source>
</reference>
<dbReference type="GO" id="GO:0019693">
    <property type="term" value="P:ribose phosphate metabolic process"/>
    <property type="evidence" value="ECO:0007669"/>
    <property type="project" value="TreeGrafter"/>
</dbReference>
<dbReference type="Proteomes" id="UP000566995">
    <property type="component" value="Unassembled WGS sequence"/>
</dbReference>
<dbReference type="EMBL" id="JACHLI010000032">
    <property type="protein sequence ID" value="MBB4866840.1"/>
    <property type="molecule type" value="Genomic_DNA"/>
</dbReference>
<sequence length="170" mass="18806">MPKQRVEFGCKWFDVVVQDDKYFIVKEPKEINGAVVVGVRRFDGVLHVAMVEQYRPAIGESSLELPRGRIEDGQDPVDAGLRELNEETGYTAKPESAQIIGKLHTNNSLLASAVMIVFAEISDTPQGELDGEVQVVSYYKPEELFGLLGTKITDSHTIAGLTFARQRGLL</sequence>
<organism evidence="9 10">
    <name type="scientific">Pseudomonas nitroreducens</name>
    <dbReference type="NCBI Taxonomy" id="46680"/>
    <lineage>
        <taxon>Bacteria</taxon>
        <taxon>Pseudomonadati</taxon>
        <taxon>Pseudomonadota</taxon>
        <taxon>Gammaproteobacteria</taxon>
        <taxon>Pseudomonadales</taxon>
        <taxon>Pseudomonadaceae</taxon>
        <taxon>Pseudomonas</taxon>
    </lineage>
</organism>
<evidence type="ECO:0000256" key="1">
    <source>
        <dbReference type="ARBA" id="ARBA00000847"/>
    </source>
</evidence>
<dbReference type="InterPro" id="IPR015797">
    <property type="entry name" value="NUDIX_hydrolase-like_dom_sf"/>
</dbReference>
<protein>
    <recommendedName>
        <fullName evidence="4">GDP-mannose pyrophosphatase</fullName>
    </recommendedName>
    <alternativeName>
        <fullName evidence="6">GDP-mannose hydrolase</fullName>
    </alternativeName>
    <alternativeName>
        <fullName evidence="7">GDPMK</fullName>
    </alternativeName>
</protein>
<gene>
    <name evidence="9" type="ORF">HNP46_005747</name>
</gene>
<dbReference type="InterPro" id="IPR000086">
    <property type="entry name" value="NUDIX_hydrolase_dom"/>
</dbReference>
<accession>A0A7W7P4P0</accession>